<dbReference type="Gene3D" id="3.40.50.300">
    <property type="entry name" value="P-loop containing nucleotide triphosphate hydrolases"/>
    <property type="match status" value="1"/>
</dbReference>
<dbReference type="PANTHER" id="PTHR42961">
    <property type="entry name" value="IRON-SULFUR PROTEIN NUBPL"/>
    <property type="match status" value="1"/>
</dbReference>
<evidence type="ECO:0000256" key="5">
    <source>
        <dbReference type="ARBA" id="ARBA00023014"/>
    </source>
</evidence>
<name>A0A1Y2K4B6_9PROT</name>
<protein>
    <recommendedName>
        <fullName evidence="6">Iron-sulfur cluster carrier protein</fullName>
    </recommendedName>
</protein>
<dbReference type="GO" id="GO:0016887">
    <property type="term" value="F:ATP hydrolysis activity"/>
    <property type="evidence" value="ECO:0007669"/>
    <property type="project" value="UniProtKB-UniRule"/>
</dbReference>
<keyword evidence="2 6" id="KW-0547">Nucleotide-binding</keyword>
<dbReference type="PANTHER" id="PTHR42961:SF2">
    <property type="entry name" value="IRON-SULFUR PROTEIN NUBPL"/>
    <property type="match status" value="1"/>
</dbReference>
<evidence type="ECO:0000256" key="4">
    <source>
        <dbReference type="ARBA" id="ARBA00023004"/>
    </source>
</evidence>
<feature type="binding site" evidence="6">
    <location>
        <begin position="106"/>
        <end position="113"/>
    </location>
    <ligand>
        <name>ATP</name>
        <dbReference type="ChEBI" id="CHEBI:30616"/>
    </ligand>
</feature>
<dbReference type="GO" id="GO:0046872">
    <property type="term" value="F:metal ion binding"/>
    <property type="evidence" value="ECO:0007669"/>
    <property type="project" value="UniProtKB-KW"/>
</dbReference>
<dbReference type="GO" id="GO:0005524">
    <property type="term" value="F:ATP binding"/>
    <property type="evidence" value="ECO:0007669"/>
    <property type="project" value="UniProtKB-UniRule"/>
</dbReference>
<dbReference type="STRING" id="1434232.MAIT1_01941"/>
<keyword evidence="4 6" id="KW-0408">Iron</keyword>
<accession>A0A1Y2K4B6</accession>
<dbReference type="SUPFAM" id="SSF52540">
    <property type="entry name" value="P-loop containing nucleoside triphosphate hydrolases"/>
    <property type="match status" value="1"/>
</dbReference>
<keyword evidence="1 6" id="KW-0479">Metal-binding</keyword>
<comment type="subunit">
    <text evidence="6">Homodimer.</text>
</comment>
<dbReference type="SUPFAM" id="SSF117916">
    <property type="entry name" value="Fe-S cluster assembly (FSCA) domain-like"/>
    <property type="match status" value="1"/>
</dbReference>
<comment type="similarity">
    <text evidence="6">Belongs to the Mrp/NBP35 ATP-binding proteins family.</text>
</comment>
<dbReference type="FunFam" id="3.40.50.300:FF:001278">
    <property type="entry name" value="Iron-sulfur cluster carrier protein"/>
    <property type="match status" value="1"/>
</dbReference>
<evidence type="ECO:0000256" key="6">
    <source>
        <dbReference type="HAMAP-Rule" id="MF_02040"/>
    </source>
</evidence>
<keyword evidence="3 6" id="KW-0067">ATP-binding</keyword>
<dbReference type="PROSITE" id="PS01215">
    <property type="entry name" value="MRP"/>
    <property type="match status" value="1"/>
</dbReference>
<comment type="caution">
    <text evidence="7">The sequence shown here is derived from an EMBL/GenBank/DDBJ whole genome shotgun (WGS) entry which is preliminary data.</text>
</comment>
<gene>
    <name evidence="7" type="ORF">MAIT1_01941</name>
</gene>
<keyword evidence="5 6" id="KW-0411">Iron-sulfur</keyword>
<dbReference type="HAMAP" id="MF_02040">
    <property type="entry name" value="Mrp_NBP35"/>
    <property type="match status" value="1"/>
</dbReference>
<dbReference type="GO" id="GO:0016226">
    <property type="term" value="P:iron-sulfur cluster assembly"/>
    <property type="evidence" value="ECO:0007669"/>
    <property type="project" value="InterPro"/>
</dbReference>
<reference evidence="7 8" key="1">
    <citation type="journal article" date="2016" name="BMC Genomics">
        <title>Combined genomic and structural analyses of a cultured magnetotactic bacterium reveals its niche adaptation to a dynamic environment.</title>
        <authorList>
            <person name="Araujo A.C."/>
            <person name="Morillo V."/>
            <person name="Cypriano J."/>
            <person name="Teixeira L.C."/>
            <person name="Leao P."/>
            <person name="Lyra S."/>
            <person name="Almeida L.G."/>
            <person name="Bazylinski D.A."/>
            <person name="Vasconcellos A.T."/>
            <person name="Abreu F."/>
            <person name="Lins U."/>
        </authorList>
    </citation>
    <scope>NUCLEOTIDE SEQUENCE [LARGE SCALE GENOMIC DNA]</scope>
    <source>
        <strain evidence="7 8">IT-1</strain>
    </source>
</reference>
<evidence type="ECO:0000256" key="2">
    <source>
        <dbReference type="ARBA" id="ARBA00022741"/>
    </source>
</evidence>
<dbReference type="CDD" id="cd02037">
    <property type="entry name" value="Mrp_NBP35"/>
    <property type="match status" value="1"/>
</dbReference>
<evidence type="ECO:0000256" key="3">
    <source>
        <dbReference type="ARBA" id="ARBA00022840"/>
    </source>
</evidence>
<dbReference type="InterPro" id="IPR044304">
    <property type="entry name" value="NUBPL-like"/>
</dbReference>
<proteinExistence type="inferred from homology"/>
<keyword evidence="6" id="KW-0378">Hydrolase</keyword>
<dbReference type="InterPro" id="IPR033756">
    <property type="entry name" value="YlxH/NBP35"/>
</dbReference>
<dbReference type="InterPro" id="IPR000808">
    <property type="entry name" value="Mrp-like_CS"/>
</dbReference>
<evidence type="ECO:0000313" key="7">
    <source>
        <dbReference type="EMBL" id="OSM01885.1"/>
    </source>
</evidence>
<dbReference type="RefSeq" id="WP_085444392.1">
    <property type="nucleotide sequence ID" value="NZ_LVJN01000020.1"/>
</dbReference>
<evidence type="ECO:0000256" key="1">
    <source>
        <dbReference type="ARBA" id="ARBA00022723"/>
    </source>
</evidence>
<dbReference type="EMBL" id="LVJN01000020">
    <property type="protein sequence ID" value="OSM01885.1"/>
    <property type="molecule type" value="Genomic_DNA"/>
</dbReference>
<evidence type="ECO:0000313" key="8">
    <source>
        <dbReference type="Proteomes" id="UP000194003"/>
    </source>
</evidence>
<comment type="function">
    <text evidence="6">Binds and transfers iron-sulfur (Fe-S) clusters to target apoproteins. Can hydrolyze ATP.</text>
</comment>
<dbReference type="OrthoDB" id="9809679at2"/>
<organism evidence="7 8">
    <name type="scientific">Magnetofaba australis IT-1</name>
    <dbReference type="NCBI Taxonomy" id="1434232"/>
    <lineage>
        <taxon>Bacteria</taxon>
        <taxon>Pseudomonadati</taxon>
        <taxon>Pseudomonadota</taxon>
        <taxon>Magnetococcia</taxon>
        <taxon>Magnetococcales</taxon>
        <taxon>Magnetococcaceae</taxon>
        <taxon>Magnetofaba</taxon>
    </lineage>
</organism>
<dbReference type="GO" id="GO:0140663">
    <property type="term" value="F:ATP-dependent FeS chaperone activity"/>
    <property type="evidence" value="ECO:0007669"/>
    <property type="project" value="InterPro"/>
</dbReference>
<dbReference type="InterPro" id="IPR019591">
    <property type="entry name" value="Mrp/NBP35_ATP-bd"/>
</dbReference>
<dbReference type="InterPro" id="IPR034904">
    <property type="entry name" value="FSCA_dom_sf"/>
</dbReference>
<keyword evidence="8" id="KW-1185">Reference proteome</keyword>
<dbReference type="InterPro" id="IPR027417">
    <property type="entry name" value="P-loop_NTPase"/>
</dbReference>
<dbReference type="Proteomes" id="UP000194003">
    <property type="component" value="Unassembled WGS sequence"/>
</dbReference>
<dbReference type="GO" id="GO:0051539">
    <property type="term" value="F:4 iron, 4 sulfur cluster binding"/>
    <property type="evidence" value="ECO:0007669"/>
    <property type="project" value="TreeGrafter"/>
</dbReference>
<dbReference type="Pfam" id="PF10609">
    <property type="entry name" value="ParA"/>
    <property type="match status" value="1"/>
</dbReference>
<sequence length="360" mass="38071">MNSVQSNHDAAVQRITAIFDQVREPKLNWSIAMLNLLKEVRVDDDGAHVALNLVCDEEPKIAAFRAEALAAIASVYDGSVELEIGHVRVAEQGVAGVGHILLVASGKGGVGKSTVAVNLAAALSAQGLKVGLLDADITGPSVPTMLGQHGRPETVTDEQLMPVMAHGLKFLSVGSLIAPGQALDWRGQMISGTIAQMARKTVWGKLDVLVVDMPPGTGDVHLTLASTVRASGAVVVTTPQEVAWSDVRRALDQLQRQKIPVLGVVENMSLFACEACGHHNHPFPQAQRTAPPEMEMLAHLPLDAGAARDADSGQPAVLAHPESDYARAFTDLAHRIWEKLNLSPTTNPIAKAAQEANSSA</sequence>
<dbReference type="AlphaFoldDB" id="A0A1Y2K4B6"/>